<reference evidence="1 2" key="1">
    <citation type="submission" date="2007-03" db="EMBL/GenBank/DDBJ databases">
        <authorList>
            <person name="Fulton L."/>
            <person name="Clifton S."/>
            <person name="Fulton B."/>
            <person name="Xu J."/>
            <person name="Minx P."/>
            <person name="Pepin K.H."/>
            <person name="Johnson M."/>
            <person name="Thiruvilangam P."/>
            <person name="Bhonagiri V."/>
            <person name="Nash W.E."/>
            <person name="Mardis E.R."/>
            <person name="Wilson R.K."/>
        </authorList>
    </citation>
    <scope>NUCLEOTIDE SEQUENCE [LARGE SCALE GENOMIC DNA]</scope>
    <source>
        <strain evidence="1 2">ATCC 27560</strain>
    </source>
</reference>
<proteinExistence type="predicted"/>
<dbReference type="STRING" id="411463.EUBVEN_01474"/>
<evidence type="ECO:0000313" key="1">
    <source>
        <dbReference type="EMBL" id="EDM51147.1"/>
    </source>
</evidence>
<name>A5Z6Z1_9FIRM</name>
<dbReference type="AlphaFoldDB" id="A5Z6Z1"/>
<reference evidence="1 2" key="2">
    <citation type="submission" date="2007-04" db="EMBL/GenBank/DDBJ databases">
        <title>Draft genome sequence of Eubacterium ventriosum (ATCC 27560).</title>
        <authorList>
            <person name="Sudarsanam P."/>
            <person name="Ley R."/>
            <person name="Guruge J."/>
            <person name="Turnbaugh P.J."/>
            <person name="Mahowald M."/>
            <person name="Liep D."/>
            <person name="Gordon J."/>
        </authorList>
    </citation>
    <scope>NUCLEOTIDE SEQUENCE [LARGE SCALE GENOMIC DNA]</scope>
    <source>
        <strain evidence="1 2">ATCC 27560</strain>
    </source>
</reference>
<dbReference type="HOGENOM" id="CLU_2972718_0_0_9"/>
<protein>
    <submittedName>
        <fullName evidence="1">Uncharacterized protein</fullName>
    </submittedName>
</protein>
<dbReference type="EMBL" id="AAVL02000034">
    <property type="protein sequence ID" value="EDM51147.1"/>
    <property type="molecule type" value="Genomic_DNA"/>
</dbReference>
<sequence length="58" mass="6711">MMDTTVDIFGFYVYNISTKRKTLPIKQDMKHKEFASVVLATLKLYINSLAQWIIKLSG</sequence>
<accession>A5Z6Z1</accession>
<evidence type="ECO:0000313" key="2">
    <source>
        <dbReference type="Proteomes" id="UP000006000"/>
    </source>
</evidence>
<comment type="caution">
    <text evidence="1">The sequence shown here is derived from an EMBL/GenBank/DDBJ whole genome shotgun (WGS) entry which is preliminary data.</text>
</comment>
<organism evidence="1 2">
    <name type="scientific">Eubacterium ventriosum ATCC 27560</name>
    <dbReference type="NCBI Taxonomy" id="411463"/>
    <lineage>
        <taxon>Bacteria</taxon>
        <taxon>Bacillati</taxon>
        <taxon>Bacillota</taxon>
        <taxon>Clostridia</taxon>
        <taxon>Eubacteriales</taxon>
        <taxon>Eubacteriaceae</taxon>
        <taxon>Eubacterium</taxon>
    </lineage>
</organism>
<gene>
    <name evidence="1" type="ORF">EUBVEN_01474</name>
</gene>
<dbReference type="Proteomes" id="UP000006000">
    <property type="component" value="Unassembled WGS sequence"/>
</dbReference>